<dbReference type="PROSITE" id="PS00211">
    <property type="entry name" value="ABC_TRANSPORTER_1"/>
    <property type="match status" value="2"/>
</dbReference>
<dbReference type="HOGENOM" id="CLU_000604_36_0_11"/>
<dbReference type="InterPro" id="IPR003439">
    <property type="entry name" value="ABC_transporter-like_ATP-bd"/>
</dbReference>
<dbReference type="eggNOG" id="COG0488">
    <property type="taxonomic scope" value="Bacteria"/>
</dbReference>
<dbReference type="InterPro" id="IPR003593">
    <property type="entry name" value="AAA+_ATPase"/>
</dbReference>
<keyword evidence="1" id="KW-0547">Nucleotide-binding</keyword>
<dbReference type="InterPro" id="IPR037118">
    <property type="entry name" value="Val-tRNA_synth_C_sf"/>
</dbReference>
<dbReference type="GO" id="GO:0003677">
    <property type="term" value="F:DNA binding"/>
    <property type="evidence" value="ECO:0007669"/>
    <property type="project" value="InterPro"/>
</dbReference>
<accession>C8X6T5</accession>
<dbReference type="GO" id="GO:0016887">
    <property type="term" value="F:ATP hydrolysis activity"/>
    <property type="evidence" value="ECO:0007669"/>
    <property type="project" value="InterPro"/>
</dbReference>
<dbReference type="CDD" id="cd03221">
    <property type="entry name" value="ABCF_EF-3"/>
    <property type="match status" value="2"/>
</dbReference>
<evidence type="ECO:0000313" key="7">
    <source>
        <dbReference type="Proteomes" id="UP000002218"/>
    </source>
</evidence>
<proteinExistence type="predicted"/>
<reference evidence="7" key="1">
    <citation type="submission" date="2009-09" db="EMBL/GenBank/DDBJ databases">
        <title>The complete genome of Nakamurella multipartita DSM 44233.</title>
        <authorList>
            <consortium name="US DOE Joint Genome Institute (JGI-PGF)"/>
            <person name="Lucas S."/>
            <person name="Copeland A."/>
            <person name="Lapidus A."/>
            <person name="Glavina del Rio T."/>
            <person name="Dalin E."/>
            <person name="Tice H."/>
            <person name="Bruce D."/>
            <person name="Goodwin L."/>
            <person name="Pitluck S."/>
            <person name="Kyrpides N."/>
            <person name="Mavromatis K."/>
            <person name="Ivanova N."/>
            <person name="Ovchinnikova G."/>
            <person name="Sims D."/>
            <person name="Meincke L."/>
            <person name="Brettin T."/>
            <person name="Detter J.C."/>
            <person name="Han C."/>
            <person name="Larimer F."/>
            <person name="Land M."/>
            <person name="Hauser L."/>
            <person name="Markowitz V."/>
            <person name="Cheng J.-F."/>
            <person name="Hugenholtz P."/>
            <person name="Woyke T."/>
            <person name="Wu D."/>
            <person name="Klenk H.-P."/>
            <person name="Eisen J.A."/>
        </authorList>
    </citation>
    <scope>NUCLEOTIDE SEQUENCE [LARGE SCALE GENOMIC DNA]</scope>
    <source>
        <strain evidence="7">ATCC 700099 / DSM 44233 / CIP 104796 / JCM 9543 / NBRC 105858 / Y-104</strain>
    </source>
</reference>
<feature type="compositionally biased region" description="Low complexity" evidence="4">
    <location>
        <begin position="513"/>
        <end position="527"/>
    </location>
</feature>
<dbReference type="KEGG" id="nml:Namu_4554"/>
<dbReference type="GO" id="GO:0005524">
    <property type="term" value="F:ATP binding"/>
    <property type="evidence" value="ECO:0007669"/>
    <property type="project" value="UniProtKB-KW"/>
</dbReference>
<dbReference type="RefSeq" id="WP_015749648.1">
    <property type="nucleotide sequence ID" value="NC_013235.1"/>
</dbReference>
<dbReference type="Gene3D" id="3.40.50.300">
    <property type="entry name" value="P-loop containing nucleotide triphosphate hydrolases"/>
    <property type="match status" value="2"/>
</dbReference>
<feature type="region of interest" description="Disordered" evidence="4">
    <location>
        <begin position="513"/>
        <end position="546"/>
    </location>
</feature>
<keyword evidence="3" id="KW-0175">Coiled coil</keyword>
<evidence type="ECO:0000313" key="6">
    <source>
        <dbReference type="EMBL" id="ACV80833.1"/>
    </source>
</evidence>
<keyword evidence="2" id="KW-0067">ATP-binding</keyword>
<gene>
    <name evidence="6" type="ordered locus">Namu_4554</name>
</gene>
<protein>
    <submittedName>
        <fullName evidence="6">ABC transporter related</fullName>
    </submittedName>
</protein>
<feature type="coiled-coil region" evidence="3">
    <location>
        <begin position="548"/>
        <end position="614"/>
    </location>
</feature>
<organism evidence="6 7">
    <name type="scientific">Nakamurella multipartita (strain ATCC 700099 / DSM 44233 / CIP 104796 / JCM 9543 / NBRC 105858 / Y-104)</name>
    <name type="common">Microsphaera multipartita</name>
    <dbReference type="NCBI Taxonomy" id="479431"/>
    <lineage>
        <taxon>Bacteria</taxon>
        <taxon>Bacillati</taxon>
        <taxon>Actinomycetota</taxon>
        <taxon>Actinomycetes</taxon>
        <taxon>Nakamurellales</taxon>
        <taxon>Nakamurellaceae</taxon>
        <taxon>Nakamurella</taxon>
    </lineage>
</organism>
<evidence type="ECO:0000256" key="2">
    <source>
        <dbReference type="ARBA" id="ARBA00022840"/>
    </source>
</evidence>
<dbReference type="InterPro" id="IPR017871">
    <property type="entry name" value="ABC_transporter-like_CS"/>
</dbReference>
<dbReference type="InterPro" id="IPR027417">
    <property type="entry name" value="P-loop_NTPase"/>
</dbReference>
<dbReference type="AlphaFoldDB" id="C8X6T5"/>
<dbReference type="Pfam" id="PF16326">
    <property type="entry name" value="ABC_tran_CTD"/>
    <property type="match status" value="1"/>
</dbReference>
<feature type="domain" description="ABC transporter" evidence="5">
    <location>
        <begin position="286"/>
        <end position="507"/>
    </location>
</feature>
<dbReference type="InterPro" id="IPR032524">
    <property type="entry name" value="ABC_tran_C"/>
</dbReference>
<dbReference type="PANTHER" id="PTHR42855:SF1">
    <property type="entry name" value="ABC TRANSPORTER DOMAIN-CONTAINING PROTEIN"/>
    <property type="match status" value="1"/>
</dbReference>
<sequence length="617" mass="65762">MANVINAENVRLVRGVRALFDGVSLGVQEGERIGVLGLNGSGKTSLLRMLAGLDAPDSGRISSPRGSTVSLVSQTVDLPAGATVHSAVLAAFGDAEHAWASDSAVRAVLDGLGLHGLGLDSLVAELSGGEQRRVVLAAALVADADLLLLDEPTNHLDIDAIAWLVEHLRRRRGAVVAVTHDRWFLDAFATRTWEVVDGDVLSREGGYSDWVFARAERLRLDRAAEERRRNLARKELAWLRRGPPARTSKPRYRIEAAEALIADEPEPRNTVQLHAFARRRLGRDVIELKAATAAVPGTPPGRILLENVDWIVGPGDRIGIVGANGSGKSTLLRLLIGSRAPDSGVVRIGSTVRMGYLSQEVAELPGQLRLIEAVSEVAGSVDLGGKTLTAGQLAERFGFTSAQQWTPVADLSGGERRRLQLLRILMDEPNVLILDEPTNDLDVDTLSALEDLLDSWPGTLLVVSHDRYLIERVADSVLALFGDGQLTHLPGGVAQYLERKALAVGTASSAIGAPASPAGPPANSTAGVPASGKGSRPAEPAAAAGAQRRLVEKELAAVDRKMAKLQTDVTKAHAAFAAHDQSDYVGLAALTDQLRQLEREIADLETRWLELAETLDG</sequence>
<evidence type="ECO:0000256" key="3">
    <source>
        <dbReference type="SAM" id="Coils"/>
    </source>
</evidence>
<reference evidence="6 7" key="2">
    <citation type="journal article" date="2010" name="Stand. Genomic Sci.">
        <title>Complete genome sequence of Nakamurella multipartita type strain (Y-104).</title>
        <authorList>
            <person name="Tice H."/>
            <person name="Mayilraj S."/>
            <person name="Sims D."/>
            <person name="Lapidus A."/>
            <person name="Nolan M."/>
            <person name="Lucas S."/>
            <person name="Glavina Del Rio T."/>
            <person name="Copeland A."/>
            <person name="Cheng J.F."/>
            <person name="Meincke L."/>
            <person name="Bruce D."/>
            <person name="Goodwin L."/>
            <person name="Pitluck S."/>
            <person name="Ivanova N."/>
            <person name="Mavromatis K."/>
            <person name="Ovchinnikova G."/>
            <person name="Pati A."/>
            <person name="Chen A."/>
            <person name="Palaniappan K."/>
            <person name="Land M."/>
            <person name="Hauser L."/>
            <person name="Chang Y.J."/>
            <person name="Jeffries C.D."/>
            <person name="Detter J.C."/>
            <person name="Brettin T."/>
            <person name="Rohde M."/>
            <person name="Goker M."/>
            <person name="Bristow J."/>
            <person name="Eisen J.A."/>
            <person name="Markowitz V."/>
            <person name="Hugenholtz P."/>
            <person name="Kyrpides N.C."/>
            <person name="Klenk H.P."/>
            <person name="Chen F."/>
        </authorList>
    </citation>
    <scope>NUCLEOTIDE SEQUENCE [LARGE SCALE GENOMIC DNA]</scope>
    <source>
        <strain evidence="7">ATCC 700099 / DSM 44233 / CIP 104796 / JCM 9543 / NBRC 105858 / Y-104</strain>
    </source>
</reference>
<dbReference type="PROSITE" id="PS50893">
    <property type="entry name" value="ABC_TRANSPORTER_2"/>
    <property type="match status" value="2"/>
</dbReference>
<evidence type="ECO:0000256" key="4">
    <source>
        <dbReference type="SAM" id="MobiDB-lite"/>
    </source>
</evidence>
<dbReference type="Gene3D" id="1.10.287.380">
    <property type="entry name" value="Valyl-tRNA synthetase, C-terminal domain"/>
    <property type="match status" value="1"/>
</dbReference>
<dbReference type="SMART" id="SM00382">
    <property type="entry name" value="AAA"/>
    <property type="match status" value="2"/>
</dbReference>
<dbReference type="Pfam" id="PF00005">
    <property type="entry name" value="ABC_tran"/>
    <property type="match status" value="2"/>
</dbReference>
<dbReference type="OrthoDB" id="3239744at2"/>
<dbReference type="Proteomes" id="UP000002218">
    <property type="component" value="Chromosome"/>
</dbReference>
<name>C8X6T5_NAKMY</name>
<dbReference type="EMBL" id="CP001737">
    <property type="protein sequence ID" value="ACV80833.1"/>
    <property type="molecule type" value="Genomic_DNA"/>
</dbReference>
<dbReference type="PANTHER" id="PTHR42855">
    <property type="entry name" value="ABC TRANSPORTER ATP-BINDING SUBUNIT"/>
    <property type="match status" value="1"/>
</dbReference>
<dbReference type="InParanoid" id="C8X6T5"/>
<feature type="domain" description="ABC transporter" evidence="5">
    <location>
        <begin position="5"/>
        <end position="222"/>
    </location>
</feature>
<dbReference type="STRING" id="479431.Namu_4554"/>
<dbReference type="InterPro" id="IPR051309">
    <property type="entry name" value="ABCF_ATPase"/>
</dbReference>
<evidence type="ECO:0000259" key="5">
    <source>
        <dbReference type="PROSITE" id="PS50893"/>
    </source>
</evidence>
<feature type="compositionally biased region" description="Low complexity" evidence="4">
    <location>
        <begin position="537"/>
        <end position="546"/>
    </location>
</feature>
<evidence type="ECO:0000256" key="1">
    <source>
        <dbReference type="ARBA" id="ARBA00022741"/>
    </source>
</evidence>
<keyword evidence="7" id="KW-1185">Reference proteome</keyword>
<dbReference type="SUPFAM" id="SSF52540">
    <property type="entry name" value="P-loop containing nucleoside triphosphate hydrolases"/>
    <property type="match status" value="2"/>
</dbReference>